<keyword evidence="2" id="KW-1185">Reference proteome</keyword>
<dbReference type="AlphaFoldDB" id="B4W123"/>
<dbReference type="STRING" id="118168.MC7420_7578"/>
<dbReference type="Proteomes" id="UP000003835">
    <property type="component" value="Unassembled WGS sequence"/>
</dbReference>
<evidence type="ECO:0000313" key="1">
    <source>
        <dbReference type="EMBL" id="EDX72098.1"/>
    </source>
</evidence>
<evidence type="ECO:0000313" key="2">
    <source>
        <dbReference type="Proteomes" id="UP000003835"/>
    </source>
</evidence>
<name>B4W123_9CYAN</name>
<sequence length="78" mass="8426">MCAIALLRPNSEAARGVEGKPSQGHQSVSASLCEMIRVADEEELEAAMLLSCPSYGEGVKQRLNGLNRLFDSRTVGYI</sequence>
<organism evidence="1 2">
    <name type="scientific">Coleofasciculus chthonoplastes PCC 7420</name>
    <dbReference type="NCBI Taxonomy" id="118168"/>
    <lineage>
        <taxon>Bacteria</taxon>
        <taxon>Bacillati</taxon>
        <taxon>Cyanobacteriota</taxon>
        <taxon>Cyanophyceae</taxon>
        <taxon>Coleofasciculales</taxon>
        <taxon>Coleofasciculaceae</taxon>
        <taxon>Coleofasciculus</taxon>
    </lineage>
</organism>
<reference evidence="1 2" key="1">
    <citation type="submission" date="2008-07" db="EMBL/GenBank/DDBJ databases">
        <authorList>
            <person name="Tandeau de Marsac N."/>
            <person name="Ferriera S."/>
            <person name="Johnson J."/>
            <person name="Kravitz S."/>
            <person name="Beeson K."/>
            <person name="Sutton G."/>
            <person name="Rogers Y.-H."/>
            <person name="Friedman R."/>
            <person name="Frazier M."/>
            <person name="Venter J.C."/>
        </authorList>
    </citation>
    <scope>NUCLEOTIDE SEQUENCE [LARGE SCALE GENOMIC DNA]</scope>
    <source>
        <strain evidence="1 2">PCC 7420</strain>
    </source>
</reference>
<accession>B4W123</accession>
<gene>
    <name evidence="1" type="ORF">MC7420_7578</name>
</gene>
<protein>
    <submittedName>
        <fullName evidence="1">Uncharacterized protein</fullName>
    </submittedName>
</protein>
<dbReference type="EMBL" id="DS989867">
    <property type="protein sequence ID" value="EDX72098.1"/>
    <property type="molecule type" value="Genomic_DNA"/>
</dbReference>
<proteinExistence type="predicted"/>
<dbReference type="HOGENOM" id="CLU_2615912_0_0_3"/>